<evidence type="ECO:0000256" key="7">
    <source>
        <dbReference type="ARBA" id="ARBA00023277"/>
    </source>
</evidence>
<dbReference type="NCBIfam" id="TIGR00217">
    <property type="entry name" value="malQ"/>
    <property type="match status" value="1"/>
</dbReference>
<evidence type="ECO:0000313" key="12">
    <source>
        <dbReference type="EMBL" id="GAB77393.1"/>
    </source>
</evidence>
<evidence type="ECO:0000256" key="4">
    <source>
        <dbReference type="ARBA" id="ARBA00020295"/>
    </source>
</evidence>
<dbReference type="PANTHER" id="PTHR32438">
    <property type="entry name" value="4-ALPHA-GLUCANOTRANSFERASE DPE1, CHLOROPLASTIC/AMYLOPLASTIC"/>
    <property type="match status" value="1"/>
</dbReference>
<evidence type="ECO:0000256" key="5">
    <source>
        <dbReference type="ARBA" id="ARBA00022676"/>
    </source>
</evidence>
<dbReference type="SUPFAM" id="SSF51445">
    <property type="entry name" value="(Trans)glycosidases"/>
    <property type="match status" value="1"/>
</dbReference>
<dbReference type="Pfam" id="PF21226">
    <property type="entry name" value="MalQ_N"/>
    <property type="match status" value="1"/>
</dbReference>
<accession>K6V5A4</accession>
<dbReference type="RefSeq" id="WP_006502145.1">
    <property type="nucleotide sequence ID" value="NZ_BAGZ01000005.1"/>
</dbReference>
<evidence type="ECO:0000256" key="8">
    <source>
        <dbReference type="ARBA" id="ARBA00031423"/>
    </source>
</evidence>
<evidence type="ECO:0000259" key="11">
    <source>
        <dbReference type="Pfam" id="PF21226"/>
    </source>
</evidence>
<protein>
    <recommendedName>
        <fullName evidence="4 10">4-alpha-glucanotransferase</fullName>
        <ecNumber evidence="3 10">2.4.1.25</ecNumber>
    </recommendedName>
    <alternativeName>
        <fullName evidence="8 10">Amylomaltase</fullName>
    </alternativeName>
    <alternativeName>
        <fullName evidence="9 10">Disproportionating enzyme</fullName>
    </alternativeName>
</protein>
<name>K6V5A4_9MICO</name>
<comment type="similarity">
    <text evidence="2 10">Belongs to the disproportionating enzyme family.</text>
</comment>
<dbReference type="GO" id="GO:0005975">
    <property type="term" value="P:carbohydrate metabolic process"/>
    <property type="evidence" value="ECO:0007669"/>
    <property type="project" value="InterPro"/>
</dbReference>
<dbReference type="EC" id="2.4.1.25" evidence="3 10"/>
<evidence type="ECO:0000256" key="2">
    <source>
        <dbReference type="ARBA" id="ARBA00005684"/>
    </source>
</evidence>
<dbReference type="AlphaFoldDB" id="K6V5A4"/>
<evidence type="ECO:0000313" key="13">
    <source>
        <dbReference type="Proteomes" id="UP000008495"/>
    </source>
</evidence>
<gene>
    <name evidence="12" type="primary">malQ</name>
    <name evidence="12" type="ORF">AUCHE_05_03020</name>
</gene>
<evidence type="ECO:0000256" key="9">
    <source>
        <dbReference type="ARBA" id="ARBA00031501"/>
    </source>
</evidence>
<keyword evidence="5 10" id="KW-0328">Glycosyltransferase</keyword>
<dbReference type="GO" id="GO:0004134">
    <property type="term" value="F:4-alpha-glucanotransferase activity"/>
    <property type="evidence" value="ECO:0007669"/>
    <property type="project" value="UniProtKB-EC"/>
</dbReference>
<dbReference type="Pfam" id="PF02446">
    <property type="entry name" value="Glyco_hydro_77"/>
    <property type="match status" value="1"/>
</dbReference>
<dbReference type="eggNOG" id="COG1640">
    <property type="taxonomic scope" value="Bacteria"/>
</dbReference>
<dbReference type="InterPro" id="IPR003385">
    <property type="entry name" value="Glyco_hydro_77"/>
</dbReference>
<evidence type="ECO:0000256" key="10">
    <source>
        <dbReference type="RuleBase" id="RU361207"/>
    </source>
</evidence>
<keyword evidence="13" id="KW-1185">Reference proteome</keyword>
<dbReference type="Gene3D" id="3.20.20.80">
    <property type="entry name" value="Glycosidases"/>
    <property type="match status" value="1"/>
</dbReference>
<evidence type="ECO:0000256" key="6">
    <source>
        <dbReference type="ARBA" id="ARBA00022679"/>
    </source>
</evidence>
<evidence type="ECO:0000256" key="1">
    <source>
        <dbReference type="ARBA" id="ARBA00000439"/>
    </source>
</evidence>
<keyword evidence="7 10" id="KW-0119">Carbohydrate metabolism</keyword>
<reference evidence="12 13" key="1">
    <citation type="submission" date="2012-08" db="EMBL/GenBank/DDBJ databases">
        <title>Whole genome shotgun sequence of Austwickia chelonae NBRC 105200.</title>
        <authorList>
            <person name="Yoshida I."/>
            <person name="Hosoyama A."/>
            <person name="Tsuchikane K."/>
            <person name="Katsumata H."/>
            <person name="Ando Y."/>
            <person name="Ohji S."/>
            <person name="Hamada M."/>
            <person name="Tamura T."/>
            <person name="Yamazoe A."/>
            <person name="Yamazaki S."/>
            <person name="Fujita N."/>
        </authorList>
    </citation>
    <scope>NUCLEOTIDE SEQUENCE [LARGE SCALE GENOMIC DNA]</scope>
    <source>
        <strain evidence="12 13">NBRC 105200</strain>
    </source>
</reference>
<organism evidence="12 13">
    <name type="scientific">Austwickia chelonae NBRC 105200</name>
    <dbReference type="NCBI Taxonomy" id="1184607"/>
    <lineage>
        <taxon>Bacteria</taxon>
        <taxon>Bacillati</taxon>
        <taxon>Actinomycetota</taxon>
        <taxon>Actinomycetes</taxon>
        <taxon>Micrococcales</taxon>
        <taxon>Dermatophilaceae</taxon>
        <taxon>Austwickia</taxon>
    </lineage>
</organism>
<feature type="domain" description="MalQ N-terminal beta-sandwich" evidence="11">
    <location>
        <begin position="71"/>
        <end position="163"/>
    </location>
</feature>
<proteinExistence type="inferred from homology"/>
<dbReference type="EMBL" id="BAGZ01000005">
    <property type="protein sequence ID" value="GAB77393.1"/>
    <property type="molecule type" value="Genomic_DNA"/>
</dbReference>
<comment type="caution">
    <text evidence="12">The sequence shown here is derived from an EMBL/GenBank/DDBJ whole genome shotgun (WGS) entry which is preliminary data.</text>
</comment>
<dbReference type="InterPro" id="IPR048458">
    <property type="entry name" value="MalQ_N"/>
</dbReference>
<dbReference type="Proteomes" id="UP000008495">
    <property type="component" value="Unassembled WGS sequence"/>
</dbReference>
<dbReference type="PANTHER" id="PTHR32438:SF5">
    <property type="entry name" value="4-ALPHA-GLUCANOTRANSFERASE DPE1, CHLOROPLASTIC_AMYLOPLASTIC"/>
    <property type="match status" value="1"/>
</dbReference>
<comment type="catalytic activity">
    <reaction evidence="1 10">
        <text>Transfers a segment of a (1-&gt;4)-alpha-D-glucan to a new position in an acceptor, which may be glucose or a (1-&gt;4)-alpha-D-glucan.</text>
        <dbReference type="EC" id="2.4.1.25"/>
    </reaction>
</comment>
<dbReference type="STRING" id="100225.SAMN05421595_1224"/>
<evidence type="ECO:0000256" key="3">
    <source>
        <dbReference type="ARBA" id="ARBA00012560"/>
    </source>
</evidence>
<keyword evidence="6 10" id="KW-0808">Transferase</keyword>
<sequence length="706" mass="78442">MTTIVPSAQLADLARAYGVATEYWDWQGHHVVVGAETITAVLRALAVPCETPEEVMASLREFDLREWRSLIPPFTLTRQSENAQVRVHVPHGSPVSVWVELEDHGGRRELRQVEHNVSPREIDGALIGEAMFELPAGNVLGWHTLHAQIPGGSVHRSSVVVVPDRLDLPAAVETRGASGLMTQLYAMRSRASWGVGDLADLADLAVWGAHELGSDFVLVNPVHAAEPVAPMEPSPYLPTSRRFVNPMYIRVEEIPEVAYLSPEDRSVVERCAQEAHLLNGQDTVDRDASWELKNKALQIVYSARRPVRRELAFDSFCVREGQGLVDFATWCALVGAYGVSGWPEGLEDRSSEAVAAERTRLSDQVRYHMWLQWVVDSQLAGVQRQAREAGMSVGVMQDLAVGVHPEGADAWGLGDALARGVTVGAPPDPYNQLGQDWSQPPWRPDKLAEMGYEPFRDMIRAALRHSGALRIDHVLGLFRLWWVPSGCSPREGTYVRFDFEALVGILVLEAHRAGAVIVGEDLGTVEPWVRDYLRERGILGTSILWFERSADGAPLPPEQYRRLCLASVTTHDLPPTAGYLTGEHMDLRERLGLFTRPVETERAEDESDRRQVVDVLRERGLVDADESVEKIVEALHRYVSWTPALLVGISVSDLIGDRRTINQPGTDEEYPNWRVPLAGEDRTPVLLEDVMAYAGARRITEAVHRG</sequence>
<dbReference type="InterPro" id="IPR017853">
    <property type="entry name" value="GH"/>
</dbReference>